<keyword evidence="2" id="KW-1185">Reference proteome</keyword>
<gene>
    <name evidence="1" type="ORF">MLD38_019275</name>
</gene>
<accession>A0ACB9QWP5</accession>
<evidence type="ECO:0000313" key="1">
    <source>
        <dbReference type="EMBL" id="KAI4370994.1"/>
    </source>
</evidence>
<proteinExistence type="predicted"/>
<protein>
    <submittedName>
        <fullName evidence="1">Uncharacterized protein</fullName>
    </submittedName>
</protein>
<comment type="caution">
    <text evidence="1">The sequence shown here is derived from an EMBL/GenBank/DDBJ whole genome shotgun (WGS) entry which is preliminary data.</text>
</comment>
<dbReference type="EMBL" id="CM042884">
    <property type="protein sequence ID" value="KAI4370994.1"/>
    <property type="molecule type" value="Genomic_DNA"/>
</dbReference>
<sequence length="202" mass="22597">MLTVPLESSLGNSCGRHSVVLDMADEAKKTAGRQKIPMEKIENGKDRLITFSKRRSGIYKKACELAELCHADSAIVIFSPTQKPFSFGSPTVDSTLNRFNGIEDPLRVNGADVPAQLQGPFSAEHDEAKSQVEALRAQQRVLKKVLARSQRERWWERSVPDLAHVQAQIRWYQDLRRSLDSNLRQRDDGASGQAGPSVQEDQ</sequence>
<evidence type="ECO:0000313" key="2">
    <source>
        <dbReference type="Proteomes" id="UP001057402"/>
    </source>
</evidence>
<organism evidence="1 2">
    <name type="scientific">Melastoma candidum</name>
    <dbReference type="NCBI Taxonomy" id="119954"/>
    <lineage>
        <taxon>Eukaryota</taxon>
        <taxon>Viridiplantae</taxon>
        <taxon>Streptophyta</taxon>
        <taxon>Embryophyta</taxon>
        <taxon>Tracheophyta</taxon>
        <taxon>Spermatophyta</taxon>
        <taxon>Magnoliopsida</taxon>
        <taxon>eudicotyledons</taxon>
        <taxon>Gunneridae</taxon>
        <taxon>Pentapetalae</taxon>
        <taxon>rosids</taxon>
        <taxon>malvids</taxon>
        <taxon>Myrtales</taxon>
        <taxon>Melastomataceae</taxon>
        <taxon>Melastomatoideae</taxon>
        <taxon>Melastomateae</taxon>
        <taxon>Melastoma</taxon>
    </lineage>
</organism>
<dbReference type="Proteomes" id="UP001057402">
    <property type="component" value="Chromosome 5"/>
</dbReference>
<reference evidence="2" key="1">
    <citation type="journal article" date="2023" name="Front. Plant Sci.">
        <title>Chromosomal-level genome assembly of Melastoma candidum provides insights into trichome evolution.</title>
        <authorList>
            <person name="Zhong Y."/>
            <person name="Wu W."/>
            <person name="Sun C."/>
            <person name="Zou P."/>
            <person name="Liu Y."/>
            <person name="Dai S."/>
            <person name="Zhou R."/>
        </authorList>
    </citation>
    <scope>NUCLEOTIDE SEQUENCE [LARGE SCALE GENOMIC DNA]</scope>
</reference>
<name>A0ACB9QWP5_9MYRT</name>